<protein>
    <submittedName>
        <fullName evidence="3">Uncharacterized protein</fullName>
    </submittedName>
</protein>
<dbReference type="Proteomes" id="UP001346869">
    <property type="component" value="Unassembled WGS sequence"/>
</dbReference>
<gene>
    <name evidence="3" type="ORF">PBY51_000962</name>
</gene>
<evidence type="ECO:0000313" key="3">
    <source>
        <dbReference type="EMBL" id="KAK5863983.1"/>
    </source>
</evidence>
<evidence type="ECO:0000256" key="1">
    <source>
        <dbReference type="SAM" id="MobiDB-lite"/>
    </source>
</evidence>
<feature type="region of interest" description="Disordered" evidence="1">
    <location>
        <begin position="83"/>
        <end position="112"/>
    </location>
</feature>
<name>A0AAN8AL45_ELEMC</name>
<reference evidence="3 4" key="2">
    <citation type="journal article" date="2023" name="Mol. Biol. Evol.">
        <title>Genomics of Secondarily Temperate Adaptation in the Only Non-Antarctic Icefish.</title>
        <authorList>
            <person name="Rivera-Colon A.G."/>
            <person name="Rayamajhi N."/>
            <person name="Minhas B.F."/>
            <person name="Madrigal G."/>
            <person name="Bilyk K.T."/>
            <person name="Yoon V."/>
            <person name="Hune M."/>
            <person name="Gregory S."/>
            <person name="Cheng C.H.C."/>
            <person name="Catchen J.M."/>
        </authorList>
    </citation>
    <scope>NUCLEOTIDE SEQUENCE [LARGE SCALE GENOMIC DNA]</scope>
    <source>
        <strain evidence="3">JMC-PN-2008</strain>
    </source>
</reference>
<feature type="transmembrane region" description="Helical" evidence="2">
    <location>
        <begin position="49"/>
        <end position="73"/>
    </location>
</feature>
<feature type="compositionally biased region" description="Polar residues" evidence="1">
    <location>
        <begin position="26"/>
        <end position="43"/>
    </location>
</feature>
<accession>A0AAN8AL45</accession>
<keyword evidence="2" id="KW-0472">Membrane</keyword>
<proteinExistence type="predicted"/>
<organism evidence="3 4">
    <name type="scientific">Eleginops maclovinus</name>
    <name type="common">Patagonian blennie</name>
    <name type="synonym">Eleginus maclovinus</name>
    <dbReference type="NCBI Taxonomy" id="56733"/>
    <lineage>
        <taxon>Eukaryota</taxon>
        <taxon>Metazoa</taxon>
        <taxon>Chordata</taxon>
        <taxon>Craniata</taxon>
        <taxon>Vertebrata</taxon>
        <taxon>Euteleostomi</taxon>
        <taxon>Actinopterygii</taxon>
        <taxon>Neopterygii</taxon>
        <taxon>Teleostei</taxon>
        <taxon>Neoteleostei</taxon>
        <taxon>Acanthomorphata</taxon>
        <taxon>Eupercaria</taxon>
        <taxon>Perciformes</taxon>
        <taxon>Notothenioidei</taxon>
        <taxon>Eleginopidae</taxon>
        <taxon>Eleginops</taxon>
    </lineage>
</organism>
<keyword evidence="2" id="KW-1133">Transmembrane helix</keyword>
<dbReference type="AlphaFoldDB" id="A0AAN8AL45"/>
<reference evidence="3 4" key="1">
    <citation type="journal article" date="2023" name="Genes (Basel)">
        <title>Chromosome-Level Genome Assembly and Circadian Gene Repertoire of the Patagonia Blennie Eleginops maclovinus-The Closest Ancestral Proxy of Antarctic Cryonotothenioids.</title>
        <authorList>
            <person name="Cheng C.C."/>
            <person name="Rivera-Colon A.G."/>
            <person name="Minhas B.F."/>
            <person name="Wilson L."/>
            <person name="Rayamajhi N."/>
            <person name="Vargas-Chacoff L."/>
            <person name="Catchen J.M."/>
        </authorList>
    </citation>
    <scope>NUCLEOTIDE SEQUENCE [LARGE SCALE GENOMIC DNA]</scope>
    <source>
        <strain evidence="3">JMC-PN-2008</strain>
    </source>
</reference>
<evidence type="ECO:0000313" key="4">
    <source>
        <dbReference type="Proteomes" id="UP001346869"/>
    </source>
</evidence>
<sequence>MDVRRSLICFFFLTLRDGNSGLINAENLNPSPERTTPPHQGTTAPAAGHGVVLYVGGILLVMFIILSVTLLIFCRKRARKEPPLGIDNGTDTEANQQYEEIREEGRRSRSPPVELSTVYSYANYKPNGEESTDEYSLVTAAKTEDDEGNLEYSEVDFSNNAASLHSALSGHTDNVLYAVHRAADASPPLYSTVSM</sequence>
<feature type="compositionally biased region" description="Polar residues" evidence="1">
    <location>
        <begin position="89"/>
        <end position="98"/>
    </location>
</feature>
<feature type="region of interest" description="Disordered" evidence="1">
    <location>
        <begin position="24"/>
        <end position="43"/>
    </location>
</feature>
<comment type="caution">
    <text evidence="3">The sequence shown here is derived from an EMBL/GenBank/DDBJ whole genome shotgun (WGS) entry which is preliminary data.</text>
</comment>
<evidence type="ECO:0000256" key="2">
    <source>
        <dbReference type="SAM" id="Phobius"/>
    </source>
</evidence>
<keyword evidence="2" id="KW-0812">Transmembrane</keyword>
<keyword evidence="4" id="KW-1185">Reference proteome</keyword>
<dbReference type="EMBL" id="JAUZQC010000011">
    <property type="protein sequence ID" value="KAK5863983.1"/>
    <property type="molecule type" value="Genomic_DNA"/>
</dbReference>